<dbReference type="InterPro" id="IPR013103">
    <property type="entry name" value="RVT_2"/>
</dbReference>
<gene>
    <name evidence="2" type="ORF">Sradi_3624300</name>
</gene>
<dbReference type="AlphaFoldDB" id="A0AAW2QHK6"/>
<comment type="caution">
    <text evidence="2">The sequence shown here is derived from an EMBL/GenBank/DDBJ whole genome shotgun (WGS) entry which is preliminary data.</text>
</comment>
<organism evidence="2">
    <name type="scientific">Sesamum radiatum</name>
    <name type="common">Black benniseed</name>
    <dbReference type="NCBI Taxonomy" id="300843"/>
    <lineage>
        <taxon>Eukaryota</taxon>
        <taxon>Viridiplantae</taxon>
        <taxon>Streptophyta</taxon>
        <taxon>Embryophyta</taxon>
        <taxon>Tracheophyta</taxon>
        <taxon>Spermatophyta</taxon>
        <taxon>Magnoliopsida</taxon>
        <taxon>eudicotyledons</taxon>
        <taxon>Gunneridae</taxon>
        <taxon>Pentapetalae</taxon>
        <taxon>asterids</taxon>
        <taxon>lamiids</taxon>
        <taxon>Lamiales</taxon>
        <taxon>Pedaliaceae</taxon>
        <taxon>Sesamum</taxon>
    </lineage>
</organism>
<dbReference type="PANTHER" id="PTHR11439:SF483">
    <property type="entry name" value="PEPTIDE SYNTHASE GLIP-LIKE, PUTATIVE (AFU_ORTHOLOGUE AFUA_3G12920)-RELATED"/>
    <property type="match status" value="1"/>
</dbReference>
<dbReference type="InterPro" id="IPR043502">
    <property type="entry name" value="DNA/RNA_pol_sf"/>
</dbReference>
<proteinExistence type="predicted"/>
<reference evidence="2" key="1">
    <citation type="submission" date="2020-06" db="EMBL/GenBank/DDBJ databases">
        <authorList>
            <person name="Li T."/>
            <person name="Hu X."/>
            <person name="Zhang T."/>
            <person name="Song X."/>
            <person name="Zhang H."/>
            <person name="Dai N."/>
            <person name="Sheng W."/>
            <person name="Hou X."/>
            <person name="Wei L."/>
        </authorList>
    </citation>
    <scope>NUCLEOTIDE SEQUENCE</scope>
    <source>
        <strain evidence="2">G02</strain>
        <tissue evidence="2">Leaf</tissue>
    </source>
</reference>
<dbReference type="EMBL" id="JACGWJ010000015">
    <property type="protein sequence ID" value="KAL0367342.1"/>
    <property type="molecule type" value="Genomic_DNA"/>
</dbReference>
<dbReference type="Pfam" id="PF07727">
    <property type="entry name" value="RVT_2"/>
    <property type="match status" value="1"/>
</dbReference>
<evidence type="ECO:0000313" key="2">
    <source>
        <dbReference type="EMBL" id="KAL0367342.1"/>
    </source>
</evidence>
<dbReference type="SUPFAM" id="SSF56672">
    <property type="entry name" value="DNA/RNA polymerases"/>
    <property type="match status" value="1"/>
</dbReference>
<name>A0AAW2QHK6_SESRA</name>
<dbReference type="CDD" id="cd09272">
    <property type="entry name" value="RNase_HI_RT_Ty1"/>
    <property type="match status" value="1"/>
</dbReference>
<evidence type="ECO:0000259" key="1">
    <source>
        <dbReference type="Pfam" id="PF07727"/>
    </source>
</evidence>
<dbReference type="PANTHER" id="PTHR11439">
    <property type="entry name" value="GAG-POL-RELATED RETROTRANSPOSON"/>
    <property type="match status" value="1"/>
</dbReference>
<reference evidence="2" key="2">
    <citation type="journal article" date="2024" name="Plant">
        <title>Genomic evolution and insights into agronomic trait innovations of Sesamum species.</title>
        <authorList>
            <person name="Miao H."/>
            <person name="Wang L."/>
            <person name="Qu L."/>
            <person name="Liu H."/>
            <person name="Sun Y."/>
            <person name="Le M."/>
            <person name="Wang Q."/>
            <person name="Wei S."/>
            <person name="Zheng Y."/>
            <person name="Lin W."/>
            <person name="Duan Y."/>
            <person name="Cao H."/>
            <person name="Xiong S."/>
            <person name="Wang X."/>
            <person name="Wei L."/>
            <person name="Li C."/>
            <person name="Ma Q."/>
            <person name="Ju M."/>
            <person name="Zhao R."/>
            <person name="Li G."/>
            <person name="Mu C."/>
            <person name="Tian Q."/>
            <person name="Mei H."/>
            <person name="Zhang T."/>
            <person name="Gao T."/>
            <person name="Zhang H."/>
        </authorList>
    </citation>
    <scope>NUCLEOTIDE SEQUENCE</scope>
    <source>
        <strain evidence="2">G02</strain>
    </source>
</reference>
<sequence>MLGYVVKGQEDKVLKLKRALYGLKQAPRAWNSRIDHYFQNNGFIKCPHEHALYVKKNTKGDILFVCLYVDGLIFTGNNPKKFDDFKRTMAKQFEMTDIGLISYYLDIKLKQRDDGIFILQEGYAKKILKKFEMENCMPMSTPMECGVKLSSSQDEYVAIASCICHPIWLRGLLKELNFQQKNPTEIYVDNKSAIALANNSVFHERSKHIDTKYHFIREAISKKEVKLEYVKSQDQIADIFTKASKFDIFKKLCFSLGMMNLV</sequence>
<feature type="domain" description="Reverse transcriptase Ty1/copia-type" evidence="1">
    <location>
        <begin position="3"/>
        <end position="144"/>
    </location>
</feature>
<protein>
    <submittedName>
        <fullName evidence="2">Copia protein</fullName>
    </submittedName>
</protein>
<accession>A0AAW2QHK6</accession>